<evidence type="ECO:0000313" key="1">
    <source>
        <dbReference type="Ensembl" id="ENSCCAP00000010515.1"/>
    </source>
</evidence>
<sequence>SEIIQVTGCKHRSWLCQTEAGFPTSKLLAEKKPNMLPESLLSTLGNCFPLTASSLSFPWEHGSIDTELNQSSTLGGQGRQIT</sequence>
<organism evidence="1 2">
    <name type="scientific">Cebus imitator</name>
    <name type="common">Panamanian white-faced capuchin</name>
    <name type="synonym">Cebus capucinus imitator</name>
    <dbReference type="NCBI Taxonomy" id="2715852"/>
    <lineage>
        <taxon>Eukaryota</taxon>
        <taxon>Metazoa</taxon>
        <taxon>Chordata</taxon>
        <taxon>Craniata</taxon>
        <taxon>Vertebrata</taxon>
        <taxon>Euteleostomi</taxon>
        <taxon>Mammalia</taxon>
        <taxon>Eutheria</taxon>
        <taxon>Euarchontoglires</taxon>
        <taxon>Primates</taxon>
        <taxon>Haplorrhini</taxon>
        <taxon>Platyrrhini</taxon>
        <taxon>Cebidae</taxon>
        <taxon>Cebinae</taxon>
        <taxon>Cebus</taxon>
    </lineage>
</organism>
<accession>A0A2K5Q3P4</accession>
<reference evidence="1" key="2">
    <citation type="submission" date="2025-09" db="UniProtKB">
        <authorList>
            <consortium name="Ensembl"/>
        </authorList>
    </citation>
    <scope>IDENTIFICATION</scope>
</reference>
<proteinExistence type="predicted"/>
<dbReference type="OMA" id="FGRPRWI"/>
<name>A0A2K5Q3P4_CEBIM</name>
<keyword evidence="2" id="KW-1185">Reference proteome</keyword>
<dbReference type="Proteomes" id="UP000233040">
    <property type="component" value="Unassembled WGS sequence"/>
</dbReference>
<reference evidence="1" key="1">
    <citation type="submission" date="2025-08" db="UniProtKB">
        <authorList>
            <consortium name="Ensembl"/>
        </authorList>
    </citation>
    <scope>IDENTIFICATION</scope>
</reference>
<dbReference type="GeneTree" id="ENSGT00910000147049"/>
<dbReference type="AlphaFoldDB" id="A0A2K5Q3P4"/>
<evidence type="ECO:0000313" key="2">
    <source>
        <dbReference type="Proteomes" id="UP000233040"/>
    </source>
</evidence>
<dbReference type="Ensembl" id="ENSCCAT00000027910.1">
    <property type="protein sequence ID" value="ENSCCAP00000010515.1"/>
    <property type="gene ID" value="ENSCCAG00000023005.1"/>
</dbReference>
<protein>
    <submittedName>
        <fullName evidence="1">Uncharacterized protein</fullName>
    </submittedName>
</protein>